<keyword evidence="7" id="KW-1185">Reference proteome</keyword>
<dbReference type="STRING" id="139420.A0A371DT26"/>
<dbReference type="PANTHER" id="PTHR47447">
    <property type="entry name" value="OS03G0856100 PROTEIN"/>
    <property type="match status" value="1"/>
</dbReference>
<proteinExistence type="inferred from homology"/>
<dbReference type="EMBL" id="KZ857382">
    <property type="protein sequence ID" value="RDX55703.1"/>
    <property type="molecule type" value="Genomic_DNA"/>
</dbReference>
<evidence type="ECO:0000313" key="6">
    <source>
        <dbReference type="EMBL" id="RDX55703.1"/>
    </source>
</evidence>
<dbReference type="AlphaFoldDB" id="A0A371DT26"/>
<evidence type="ECO:0000256" key="4">
    <source>
        <dbReference type="ARBA" id="ARBA00044511"/>
    </source>
</evidence>
<feature type="region of interest" description="Disordered" evidence="5">
    <location>
        <begin position="59"/>
        <end position="116"/>
    </location>
</feature>
<feature type="compositionally biased region" description="Polar residues" evidence="5">
    <location>
        <begin position="90"/>
        <end position="113"/>
    </location>
</feature>
<evidence type="ECO:0000256" key="2">
    <source>
        <dbReference type="ARBA" id="ARBA00022737"/>
    </source>
</evidence>
<protein>
    <submittedName>
        <fullName evidence="6">Uncharacterized protein</fullName>
    </submittedName>
</protein>
<comment type="subunit">
    <text evidence="4">Binds to mitochondrial small subunit 15S rRNA.</text>
</comment>
<dbReference type="InterPro" id="IPR002885">
    <property type="entry name" value="PPR_rpt"/>
</dbReference>
<sequence>MLRASSLGLTFTHGITRFLLQRPGFLHKQFAHDSLLSHFGDTRLHSKTKTEAAEKTAMVTGTSHSHFPPTFPPIAIPEEDSSPREGRPQTAASPACSNGPRNVTSNVLPSSACKSVRKKRPPRYMLSRWGYEEHARRQASYDKLAGAAKLEAAWRTYRALLLERPPHVKQIIPEKYLHSLAARIIARFRWRPSHKTRNQIVFHRLLSVLNTIYYSGGQVRLWEWNALIECSGRGSGSRKMESDDFFAALSVLRDMEANRAPGWTLSGGRYVPVEEESRVASKPVTPDIVSYTTLLTIAARTLSEPILRQAEGILVSSGLQPTYVTHMVYLRYYARRGRLSGVRSTFSRMVTSGCKIDIYAVTSCLWAYGRNARLDIATLMYRILRHRLLSRYNMTTGDDIEKAVWELDELEGITIPPELEPVPITYYALIQCYAYQGYFHRCIAVFTDMMTSPEPVTGPLEDLDTDIVPSTTGPAVPHPVLPIFRSIFLGFARHAQHPSHTHRSSAAARHRERHPEAWTLEQLHALFDNFIDLPDVAKPNGRTVYWLLSAFAITSGYDRAILRGVWERLSQRYGMRWDGRVERFRTKIYAEEFDEAFFEHVRTSRDRHSSWQGGP</sequence>
<evidence type="ECO:0000256" key="3">
    <source>
        <dbReference type="ARBA" id="ARBA00044493"/>
    </source>
</evidence>
<keyword evidence="2" id="KW-0677">Repeat</keyword>
<gene>
    <name evidence="6" type="ORF">OH76DRAFT_1397099</name>
</gene>
<dbReference type="OrthoDB" id="1908178at2759"/>
<evidence type="ECO:0000256" key="5">
    <source>
        <dbReference type="SAM" id="MobiDB-lite"/>
    </source>
</evidence>
<comment type="similarity">
    <text evidence="1">Belongs to the CCM1 family.</text>
</comment>
<dbReference type="PANTHER" id="PTHR47447:SF17">
    <property type="entry name" value="OS12G0638900 PROTEIN"/>
    <property type="match status" value="1"/>
</dbReference>
<dbReference type="InterPro" id="IPR011990">
    <property type="entry name" value="TPR-like_helical_dom_sf"/>
</dbReference>
<organism evidence="6 7">
    <name type="scientific">Lentinus brumalis</name>
    <dbReference type="NCBI Taxonomy" id="2498619"/>
    <lineage>
        <taxon>Eukaryota</taxon>
        <taxon>Fungi</taxon>
        <taxon>Dikarya</taxon>
        <taxon>Basidiomycota</taxon>
        <taxon>Agaricomycotina</taxon>
        <taxon>Agaricomycetes</taxon>
        <taxon>Polyporales</taxon>
        <taxon>Polyporaceae</taxon>
        <taxon>Lentinus</taxon>
    </lineage>
</organism>
<accession>A0A371DT26</accession>
<comment type="function">
    <text evidence="3">Regulates mitochondrial small subunit maturation by controlling 15S rRNA 5'-end processing. Localizes to the 5' precursor of the 15S rRNA in a position that is subsequently occupied by mS47 in the mature yeast mtSSU. Uses structure and sequence-specific RNA recognition, binding to a single-stranded region of the precursor and specifically recognizing bases -6 to -1. The exchange of Ccm1 for mS47 is coupled to the irreversible removal of precursor rRNA that is accompanied by conformational changes of the mitoribosomal proteins uS5m and mS26. These conformational changes signal completion of 5'-end rRNA processing through protection of the mature 5'-end of the 15S rRNA and stabilization of mS47. The removal of the 5' precursor together with the dissociation of Ccm1 may be catalyzed by the 5'-3' exoribonuclease Pet127. Involved in the specific removal of group I introns in mitochondrial encoded transcripts.</text>
</comment>
<dbReference type="Proteomes" id="UP000256964">
    <property type="component" value="Unassembled WGS sequence"/>
</dbReference>
<dbReference type="NCBIfam" id="TIGR00756">
    <property type="entry name" value="PPR"/>
    <property type="match status" value="1"/>
</dbReference>
<evidence type="ECO:0000313" key="7">
    <source>
        <dbReference type="Proteomes" id="UP000256964"/>
    </source>
</evidence>
<name>A0A371DT26_9APHY</name>
<evidence type="ECO:0000256" key="1">
    <source>
        <dbReference type="ARBA" id="ARBA00006192"/>
    </source>
</evidence>
<reference evidence="6 7" key="1">
    <citation type="journal article" date="2018" name="Biotechnol. Biofuels">
        <title>Integrative visual omics of the white-rot fungus Polyporus brumalis exposes the biotechnological potential of its oxidative enzymes for delignifying raw plant biomass.</title>
        <authorList>
            <person name="Miyauchi S."/>
            <person name="Rancon A."/>
            <person name="Drula E."/>
            <person name="Hage H."/>
            <person name="Chaduli D."/>
            <person name="Favel A."/>
            <person name="Grisel S."/>
            <person name="Henrissat B."/>
            <person name="Herpoel-Gimbert I."/>
            <person name="Ruiz-Duenas F.J."/>
            <person name="Chevret D."/>
            <person name="Hainaut M."/>
            <person name="Lin J."/>
            <person name="Wang M."/>
            <person name="Pangilinan J."/>
            <person name="Lipzen A."/>
            <person name="Lesage-Meessen L."/>
            <person name="Navarro D."/>
            <person name="Riley R."/>
            <person name="Grigoriev I.V."/>
            <person name="Zhou S."/>
            <person name="Raouche S."/>
            <person name="Rosso M.N."/>
        </authorList>
    </citation>
    <scope>NUCLEOTIDE SEQUENCE [LARGE SCALE GENOMIC DNA]</scope>
    <source>
        <strain evidence="6 7">BRFM 1820</strain>
    </source>
</reference>
<dbReference type="Gene3D" id="1.25.40.10">
    <property type="entry name" value="Tetratricopeptide repeat domain"/>
    <property type="match status" value="1"/>
</dbReference>